<dbReference type="GO" id="GO:0003677">
    <property type="term" value="F:DNA binding"/>
    <property type="evidence" value="ECO:0007669"/>
    <property type="project" value="UniProtKB-KW"/>
</dbReference>
<name>A0A4S5ECW4_9ACTN</name>
<comment type="caution">
    <text evidence="2">The sequence shown here is derived from an EMBL/GenBank/DDBJ whole genome shotgun (WGS) entry which is preliminary data.</text>
</comment>
<evidence type="ECO:0000313" key="2">
    <source>
        <dbReference type="EMBL" id="THJ69614.1"/>
    </source>
</evidence>
<dbReference type="Proteomes" id="UP000305282">
    <property type="component" value="Unassembled WGS sequence"/>
</dbReference>
<dbReference type="AlphaFoldDB" id="A0A4S5ECW4"/>
<dbReference type="Gene3D" id="1.10.150.130">
    <property type="match status" value="1"/>
</dbReference>
<evidence type="ECO:0000256" key="1">
    <source>
        <dbReference type="ARBA" id="ARBA00023125"/>
    </source>
</evidence>
<dbReference type="InterPro" id="IPR011010">
    <property type="entry name" value="DNA_brk_join_enz"/>
</dbReference>
<sequence length="241" mass="26515">MWRPIFDTKSAARSWVVRAERHLDHGHVPDCICVSMAERCTGETKQAPFEEPPQLLADTLTLAAWRERWWPTYCRSTRKAIRSVAEADRRWRLHVEPRWGGTLLSAFDRLDIQDWVDEDLAGWRAAATVELIYKDLQLLLASAVDHRPPILGYNPCYKIRLPEGDGAEAVYTDTTGIAGIARGASSTSTWCGACGAPGGGGPRWSACARISSSRATATPTTTGRASTGRPAYCASIRNWGA</sequence>
<dbReference type="OrthoDB" id="1822491at2"/>
<evidence type="ECO:0000313" key="3">
    <source>
        <dbReference type="Proteomes" id="UP000305282"/>
    </source>
</evidence>
<dbReference type="EMBL" id="SSXH01000443">
    <property type="protein sequence ID" value="THJ69614.1"/>
    <property type="molecule type" value="Genomic_DNA"/>
</dbReference>
<accession>A0A4S5ECW4</accession>
<reference evidence="2 3" key="1">
    <citation type="submission" date="2019-04" db="EMBL/GenBank/DDBJ databases">
        <title>Draft genome sequences for three unisolated Alnus-infective Frankia Sp+ strains, AgTrS, AiOr and AvVan, the first sequenced Frankia strains able to sporulate in-planta.</title>
        <authorList>
            <person name="Bethencourt L."/>
            <person name="Vautrin F."/>
            <person name="Taib N."/>
            <person name="Dubost A."/>
            <person name="Castro-Garcia L."/>
            <person name="Imbaud O."/>
            <person name="Abrouk D."/>
            <person name="Fournier P."/>
            <person name="Briolay J."/>
            <person name="Nguyen A."/>
            <person name="Normand P."/>
            <person name="Fernandez M.P."/>
            <person name="Brochier-Armanet C."/>
            <person name="Herrera-Belaroussi A."/>
        </authorList>
    </citation>
    <scope>NUCLEOTIDE SEQUENCE [LARGE SCALE GENOMIC DNA]</scope>
    <source>
        <strain evidence="2 3">AvVan</strain>
    </source>
</reference>
<organism evidence="2 3">
    <name type="scientific">Candidatus Frankia alpina</name>
    <dbReference type="NCBI Taxonomy" id="2699483"/>
    <lineage>
        <taxon>Bacteria</taxon>
        <taxon>Bacillati</taxon>
        <taxon>Actinomycetota</taxon>
        <taxon>Actinomycetes</taxon>
        <taxon>Frankiales</taxon>
        <taxon>Frankiaceae</taxon>
        <taxon>Frankia</taxon>
    </lineage>
</organism>
<keyword evidence="3" id="KW-1185">Reference proteome</keyword>
<proteinExistence type="predicted"/>
<dbReference type="InterPro" id="IPR010998">
    <property type="entry name" value="Integrase_recombinase_N"/>
</dbReference>
<gene>
    <name evidence="2" type="ORF">E7Y31_16090</name>
</gene>
<dbReference type="SUPFAM" id="SSF56349">
    <property type="entry name" value="DNA breaking-rejoining enzymes"/>
    <property type="match status" value="1"/>
</dbReference>
<keyword evidence="1" id="KW-0238">DNA-binding</keyword>
<protein>
    <submittedName>
        <fullName evidence="2">Uncharacterized protein</fullName>
    </submittedName>
</protein>